<dbReference type="PRINTS" id="PR00412">
    <property type="entry name" value="EPOXHYDRLASE"/>
</dbReference>
<dbReference type="Proteomes" id="UP001330812">
    <property type="component" value="Chromosome"/>
</dbReference>
<accession>A0ABZ1IFC8</accession>
<dbReference type="InterPro" id="IPR000639">
    <property type="entry name" value="Epox_hydrolase-like"/>
</dbReference>
<dbReference type="Pfam" id="PF00561">
    <property type="entry name" value="Abhydrolase_1"/>
    <property type="match status" value="1"/>
</dbReference>
<evidence type="ECO:0000256" key="1">
    <source>
        <dbReference type="ARBA" id="ARBA00022801"/>
    </source>
</evidence>
<evidence type="ECO:0000313" key="4">
    <source>
        <dbReference type="Proteomes" id="UP001330812"/>
    </source>
</evidence>
<keyword evidence="1 3" id="KW-0378">Hydrolase</keyword>
<organism evidence="3 4">
    <name type="scientific">Amycolatopsis rhabdoformis</name>
    <dbReference type="NCBI Taxonomy" id="1448059"/>
    <lineage>
        <taxon>Bacteria</taxon>
        <taxon>Bacillati</taxon>
        <taxon>Actinomycetota</taxon>
        <taxon>Actinomycetes</taxon>
        <taxon>Pseudonocardiales</taxon>
        <taxon>Pseudonocardiaceae</taxon>
        <taxon>Amycolatopsis</taxon>
    </lineage>
</organism>
<dbReference type="EMBL" id="CP142149">
    <property type="protein sequence ID" value="WSE32456.1"/>
    <property type="molecule type" value="Genomic_DNA"/>
</dbReference>
<dbReference type="RefSeq" id="WP_326835263.1">
    <property type="nucleotide sequence ID" value="NZ_CP142149.1"/>
</dbReference>
<dbReference type="InterPro" id="IPR000073">
    <property type="entry name" value="AB_hydrolase_1"/>
</dbReference>
<dbReference type="GO" id="GO:0016787">
    <property type="term" value="F:hydrolase activity"/>
    <property type="evidence" value="ECO:0007669"/>
    <property type="project" value="UniProtKB-KW"/>
</dbReference>
<protein>
    <submittedName>
        <fullName evidence="3">Alpha/beta hydrolase</fullName>
    </submittedName>
</protein>
<dbReference type="SUPFAM" id="SSF53474">
    <property type="entry name" value="alpha/beta-Hydrolases"/>
    <property type="match status" value="1"/>
</dbReference>
<reference evidence="3 4" key="1">
    <citation type="journal article" date="2015" name="Int. J. Syst. Evol. Microbiol.">
        <title>Amycolatopsis rhabdoformis sp. nov., an actinomycete isolated from a tropical forest soil.</title>
        <authorList>
            <person name="Souza W.R."/>
            <person name="Silva R.E."/>
            <person name="Goodfellow M."/>
            <person name="Busarakam K."/>
            <person name="Figueiro F.S."/>
            <person name="Ferreira D."/>
            <person name="Rodrigues-Filho E."/>
            <person name="Moraes L.A.B."/>
            <person name="Zucchi T.D."/>
        </authorList>
    </citation>
    <scope>NUCLEOTIDE SEQUENCE [LARGE SCALE GENOMIC DNA]</scope>
    <source>
        <strain evidence="3 4">NCIMB 14900</strain>
    </source>
</reference>
<dbReference type="PANTHER" id="PTHR43329">
    <property type="entry name" value="EPOXIDE HYDROLASE"/>
    <property type="match status" value="1"/>
</dbReference>
<dbReference type="Gene3D" id="3.40.50.1820">
    <property type="entry name" value="alpha/beta hydrolase"/>
    <property type="match status" value="1"/>
</dbReference>
<evidence type="ECO:0000313" key="3">
    <source>
        <dbReference type="EMBL" id="WSE32456.1"/>
    </source>
</evidence>
<sequence length="316" mass="34674">MPKNRFVEVNGLSLHITEQGSGPLVILLHGFPDSGYTWRHQLGPIADAGYHVVAPDQRGAGKSRGPEAVDQYSIFHLAGDVVGLIHALGEEEAVIVGHDWGAVVAWHTALLRPDVIRGVAALSVLPPRRTSEPPMTVSEKKFGPGFYQNYFQKPGVAEAEFERDVEKTMRVFFADRSPEVPLESLVPVVAPGEGLLDALNAMPGLPSWLSEEDLAVMVATFEETGFTSFLNWYRNLDRNWEQLAAWHDAKITPPSFFVTATRDLIPAAAGPGFIERLPEVLSDLRGVLNLEGGGHWMQLERPAEVRDALLGFLAEL</sequence>
<dbReference type="InterPro" id="IPR029058">
    <property type="entry name" value="AB_hydrolase_fold"/>
</dbReference>
<name>A0ABZ1IFC8_9PSEU</name>
<evidence type="ECO:0000259" key="2">
    <source>
        <dbReference type="Pfam" id="PF00561"/>
    </source>
</evidence>
<proteinExistence type="predicted"/>
<feature type="domain" description="AB hydrolase-1" evidence="2">
    <location>
        <begin position="23"/>
        <end position="302"/>
    </location>
</feature>
<gene>
    <name evidence="3" type="ORF">VSH64_10105</name>
</gene>
<keyword evidence="4" id="KW-1185">Reference proteome</keyword>